<dbReference type="Proteomes" id="UP001239111">
    <property type="component" value="Chromosome 1"/>
</dbReference>
<comment type="caution">
    <text evidence="1">The sequence shown here is derived from an EMBL/GenBank/DDBJ whole genome shotgun (WGS) entry which is preliminary data.</text>
</comment>
<gene>
    <name evidence="1" type="ORF">QAD02_019737</name>
</gene>
<sequence>MRRPGETCCGRLRVLSRKLQALWGPSTAGSHISLEQWLQILNRMPPLLSRPRHPLDNDGCDDDEARGVVRARRPPAPQFERGMPTRPTTDDDYTTFAPVL</sequence>
<protein>
    <submittedName>
        <fullName evidence="1">Uncharacterized protein</fullName>
    </submittedName>
</protein>
<keyword evidence="2" id="KW-1185">Reference proteome</keyword>
<dbReference type="EMBL" id="CM056741">
    <property type="protein sequence ID" value="KAJ8683945.1"/>
    <property type="molecule type" value="Genomic_DNA"/>
</dbReference>
<reference evidence="1" key="1">
    <citation type="submission" date="2023-04" db="EMBL/GenBank/DDBJ databases">
        <title>A chromosome-level genome assembly of the parasitoid wasp Eretmocerus hayati.</title>
        <authorList>
            <person name="Zhong Y."/>
            <person name="Liu S."/>
            <person name="Liu Y."/>
        </authorList>
    </citation>
    <scope>NUCLEOTIDE SEQUENCE</scope>
    <source>
        <strain evidence="1">ZJU_SS_LIU_2023</strain>
    </source>
</reference>
<organism evidence="1 2">
    <name type="scientific">Eretmocerus hayati</name>
    <dbReference type="NCBI Taxonomy" id="131215"/>
    <lineage>
        <taxon>Eukaryota</taxon>
        <taxon>Metazoa</taxon>
        <taxon>Ecdysozoa</taxon>
        <taxon>Arthropoda</taxon>
        <taxon>Hexapoda</taxon>
        <taxon>Insecta</taxon>
        <taxon>Pterygota</taxon>
        <taxon>Neoptera</taxon>
        <taxon>Endopterygota</taxon>
        <taxon>Hymenoptera</taxon>
        <taxon>Apocrita</taxon>
        <taxon>Proctotrupomorpha</taxon>
        <taxon>Chalcidoidea</taxon>
        <taxon>Aphelinidae</taxon>
        <taxon>Aphelininae</taxon>
        <taxon>Eretmocerus</taxon>
    </lineage>
</organism>
<proteinExistence type="predicted"/>
<evidence type="ECO:0000313" key="2">
    <source>
        <dbReference type="Proteomes" id="UP001239111"/>
    </source>
</evidence>
<evidence type="ECO:0000313" key="1">
    <source>
        <dbReference type="EMBL" id="KAJ8683945.1"/>
    </source>
</evidence>
<name>A0ACC2PKK6_9HYME</name>
<accession>A0ACC2PKK6</accession>